<protein>
    <submittedName>
        <fullName evidence="2">Uncharacterized protein</fullName>
    </submittedName>
</protein>
<name>A0AAD7AHY9_9AGAR</name>
<keyword evidence="3" id="KW-1185">Reference proteome</keyword>
<evidence type="ECO:0000313" key="2">
    <source>
        <dbReference type="EMBL" id="KAJ7358261.1"/>
    </source>
</evidence>
<evidence type="ECO:0000256" key="1">
    <source>
        <dbReference type="SAM" id="MobiDB-lite"/>
    </source>
</evidence>
<organism evidence="2 3">
    <name type="scientific">Mycena albidolilacea</name>
    <dbReference type="NCBI Taxonomy" id="1033008"/>
    <lineage>
        <taxon>Eukaryota</taxon>
        <taxon>Fungi</taxon>
        <taxon>Dikarya</taxon>
        <taxon>Basidiomycota</taxon>
        <taxon>Agaricomycotina</taxon>
        <taxon>Agaricomycetes</taxon>
        <taxon>Agaricomycetidae</taxon>
        <taxon>Agaricales</taxon>
        <taxon>Marasmiineae</taxon>
        <taxon>Mycenaceae</taxon>
        <taxon>Mycena</taxon>
    </lineage>
</organism>
<dbReference type="EMBL" id="JARIHO010000007">
    <property type="protein sequence ID" value="KAJ7358261.1"/>
    <property type="molecule type" value="Genomic_DNA"/>
</dbReference>
<dbReference type="AlphaFoldDB" id="A0AAD7AHY9"/>
<gene>
    <name evidence="2" type="ORF">DFH08DRAFT_802102</name>
</gene>
<sequence length="452" mass="48931">MPANLAALQGLIRPCPSKLSIKTKCCLERRFWLEAGTLCAHPDVQHHLNNSGVRFQRKRFCGARKIPHAGRVSEPMELPHQYGRLFLKLRAWWIAKAKGVENGSSFEPSLIPTGSLAPEDIGTAPTGGGSKESAGARQRDAVPVPQAGQRRGARGAAGARAVGGCASCGGVRMQRWDAIERAQLRGGGVRKQWRGAIEGRYGTHATAGRDRAVAVHAFSAEEQQGGQCKQWGAWFTSSDGIRMEWQSAGAAAERVSGHGRMCGRVREQWQARTSVVLCAERLQEVAGCQRWRRSKSATEARKQEAKAQRTGFKSYKTCLAAHWPSWGSSAANGAVAVEGEASKEQSQPTSLMYSNTKQSCFDAAARDPGPTTFLGRAQAGRARHCHAPSNGGEQRAGLNSSGFHARYTREAGIEPTVMPTHPRIEILRKKENGDVQGQLGLKARARAWLGQA</sequence>
<evidence type="ECO:0000313" key="3">
    <source>
        <dbReference type="Proteomes" id="UP001218218"/>
    </source>
</evidence>
<dbReference type="Proteomes" id="UP001218218">
    <property type="component" value="Unassembled WGS sequence"/>
</dbReference>
<feature type="compositionally biased region" description="Low complexity" evidence="1">
    <location>
        <begin position="146"/>
        <end position="156"/>
    </location>
</feature>
<accession>A0AAD7AHY9</accession>
<proteinExistence type="predicted"/>
<comment type="caution">
    <text evidence="2">The sequence shown here is derived from an EMBL/GenBank/DDBJ whole genome shotgun (WGS) entry which is preliminary data.</text>
</comment>
<reference evidence="2" key="1">
    <citation type="submission" date="2023-03" db="EMBL/GenBank/DDBJ databases">
        <title>Massive genome expansion in bonnet fungi (Mycena s.s.) driven by repeated elements and novel gene families across ecological guilds.</title>
        <authorList>
            <consortium name="Lawrence Berkeley National Laboratory"/>
            <person name="Harder C.B."/>
            <person name="Miyauchi S."/>
            <person name="Viragh M."/>
            <person name="Kuo A."/>
            <person name="Thoen E."/>
            <person name="Andreopoulos B."/>
            <person name="Lu D."/>
            <person name="Skrede I."/>
            <person name="Drula E."/>
            <person name="Henrissat B."/>
            <person name="Morin E."/>
            <person name="Kohler A."/>
            <person name="Barry K."/>
            <person name="LaButti K."/>
            <person name="Morin E."/>
            <person name="Salamov A."/>
            <person name="Lipzen A."/>
            <person name="Mereny Z."/>
            <person name="Hegedus B."/>
            <person name="Baldrian P."/>
            <person name="Stursova M."/>
            <person name="Weitz H."/>
            <person name="Taylor A."/>
            <person name="Grigoriev I.V."/>
            <person name="Nagy L.G."/>
            <person name="Martin F."/>
            <person name="Kauserud H."/>
        </authorList>
    </citation>
    <scope>NUCLEOTIDE SEQUENCE</scope>
    <source>
        <strain evidence="2">CBHHK002</strain>
    </source>
</reference>
<feature type="region of interest" description="Disordered" evidence="1">
    <location>
        <begin position="112"/>
        <end position="156"/>
    </location>
</feature>